<keyword evidence="2" id="KW-0547">Nucleotide-binding</keyword>
<evidence type="ECO:0000313" key="8">
    <source>
        <dbReference type="EMBL" id="CAD7091122.1"/>
    </source>
</evidence>
<dbReference type="GO" id="GO:0033314">
    <property type="term" value="P:mitotic DNA replication checkpoint signaling"/>
    <property type="evidence" value="ECO:0007669"/>
    <property type="project" value="TreeGrafter"/>
</dbReference>
<dbReference type="InterPro" id="IPR004582">
    <property type="entry name" value="Checkpoint_prot_Rad17_Rad24"/>
</dbReference>
<keyword evidence="5" id="KW-0539">Nucleus</keyword>
<dbReference type="GO" id="GO:0003689">
    <property type="term" value="F:DNA clamp loader activity"/>
    <property type="evidence" value="ECO:0007669"/>
    <property type="project" value="TreeGrafter"/>
</dbReference>
<evidence type="ECO:0000256" key="4">
    <source>
        <dbReference type="ARBA" id="ARBA00022840"/>
    </source>
</evidence>
<reference evidence="8 9" key="1">
    <citation type="submission" date="2020-11" db="EMBL/GenBank/DDBJ databases">
        <authorList>
            <person name="Wallbank WR R."/>
            <person name="Pardo Diaz C."/>
            <person name="Kozak K."/>
            <person name="Martin S."/>
            <person name="Jiggins C."/>
            <person name="Moest M."/>
            <person name="Warren A I."/>
            <person name="Generalovic N T."/>
            <person name="Byers J.R.P. K."/>
            <person name="Montejo-Kovacevich G."/>
            <person name="Yen C E."/>
        </authorList>
    </citation>
    <scope>NUCLEOTIDE SEQUENCE [LARGE SCALE GENOMIC DNA]</scope>
</reference>
<proteinExistence type="predicted"/>
<dbReference type="InParanoid" id="A0A7R8V344"/>
<evidence type="ECO:0000313" key="9">
    <source>
        <dbReference type="Proteomes" id="UP000594454"/>
    </source>
</evidence>
<keyword evidence="6" id="KW-0131">Cell cycle</keyword>
<accession>A0A7R8V344</accession>
<comment type="subcellular location">
    <subcellularLocation>
        <location evidence="1">Nucleus</location>
    </subcellularLocation>
</comment>
<keyword evidence="9" id="KW-1185">Reference proteome</keyword>
<dbReference type="GO" id="GO:0003682">
    <property type="term" value="F:chromatin binding"/>
    <property type="evidence" value="ECO:0007669"/>
    <property type="project" value="TreeGrafter"/>
</dbReference>
<dbReference type="Proteomes" id="UP000594454">
    <property type="component" value="Chromosome 5"/>
</dbReference>
<keyword evidence="3" id="KW-0227">DNA damage</keyword>
<dbReference type="GO" id="GO:0000077">
    <property type="term" value="P:DNA damage checkpoint signaling"/>
    <property type="evidence" value="ECO:0007669"/>
    <property type="project" value="TreeGrafter"/>
</dbReference>
<gene>
    <name evidence="8" type="ORF">HERILL_LOCUS13559</name>
</gene>
<evidence type="ECO:0000256" key="3">
    <source>
        <dbReference type="ARBA" id="ARBA00022763"/>
    </source>
</evidence>
<evidence type="ECO:0000256" key="5">
    <source>
        <dbReference type="ARBA" id="ARBA00023242"/>
    </source>
</evidence>
<dbReference type="GO" id="GO:0005524">
    <property type="term" value="F:ATP binding"/>
    <property type="evidence" value="ECO:0007669"/>
    <property type="project" value="UniProtKB-KW"/>
</dbReference>
<evidence type="ECO:0000256" key="7">
    <source>
        <dbReference type="SAM" id="MobiDB-lite"/>
    </source>
</evidence>
<dbReference type="PANTHER" id="PTHR12172">
    <property type="entry name" value="CELL CYCLE CHECKPOINT PROTEIN RAD17"/>
    <property type="match status" value="1"/>
</dbReference>
<evidence type="ECO:0000256" key="1">
    <source>
        <dbReference type="ARBA" id="ARBA00004123"/>
    </source>
</evidence>
<feature type="region of interest" description="Disordered" evidence="7">
    <location>
        <begin position="62"/>
        <end position="83"/>
    </location>
</feature>
<dbReference type="PANTHER" id="PTHR12172:SF0">
    <property type="entry name" value="CELL CYCLE CHECKPOINT PROTEIN RAD17"/>
    <property type="match status" value="1"/>
</dbReference>
<evidence type="ECO:0000256" key="6">
    <source>
        <dbReference type="ARBA" id="ARBA00023306"/>
    </source>
</evidence>
<evidence type="ECO:0000256" key="2">
    <source>
        <dbReference type="ARBA" id="ARBA00022741"/>
    </source>
</evidence>
<dbReference type="AlphaFoldDB" id="A0A7R8V344"/>
<name>A0A7R8V344_HERIL</name>
<protein>
    <submittedName>
        <fullName evidence="8">Uncharacterized protein</fullName>
    </submittedName>
</protein>
<sequence length="246" mass="27392">MKKALSRICNLMQQDGFSQFYRVPAANVIESINLSSQGDIRNAIINLHFASLKGAPSLETNNLVKSSKNQKQSSKRSSAKSLKSIGRDESITLMHALGRVFNPKYEEGSKPRKFLHIPEDLTDAFSSEPKMFVDFLHSNYLAHFSSIENALSAADSLSLGDILLAEYRDDSVGRLGLNVAIRGLMVSNEKPVSGWLPVKGLKRVENQRGKLEEELKKVGVKHELSANVLVSDYRTYVRIIKAEETN</sequence>
<dbReference type="EMBL" id="LR899013">
    <property type="protein sequence ID" value="CAD7091122.1"/>
    <property type="molecule type" value="Genomic_DNA"/>
</dbReference>
<keyword evidence="4" id="KW-0067">ATP-binding</keyword>
<dbReference type="GO" id="GO:0006281">
    <property type="term" value="P:DNA repair"/>
    <property type="evidence" value="ECO:0007669"/>
    <property type="project" value="InterPro"/>
</dbReference>
<dbReference type="OrthoDB" id="10265971at2759"/>
<organism evidence="8 9">
    <name type="scientific">Hermetia illucens</name>
    <name type="common">Black soldier fly</name>
    <dbReference type="NCBI Taxonomy" id="343691"/>
    <lineage>
        <taxon>Eukaryota</taxon>
        <taxon>Metazoa</taxon>
        <taxon>Ecdysozoa</taxon>
        <taxon>Arthropoda</taxon>
        <taxon>Hexapoda</taxon>
        <taxon>Insecta</taxon>
        <taxon>Pterygota</taxon>
        <taxon>Neoptera</taxon>
        <taxon>Endopterygota</taxon>
        <taxon>Diptera</taxon>
        <taxon>Brachycera</taxon>
        <taxon>Stratiomyomorpha</taxon>
        <taxon>Stratiomyidae</taxon>
        <taxon>Hermetiinae</taxon>
        <taxon>Hermetia</taxon>
    </lineage>
</organism>
<dbReference type="GO" id="GO:0005634">
    <property type="term" value="C:nucleus"/>
    <property type="evidence" value="ECO:0007669"/>
    <property type="project" value="UniProtKB-SubCell"/>
</dbReference>